<organism evidence="1 2">
    <name type="scientific">Acetanaerobacterium elongatum</name>
    <dbReference type="NCBI Taxonomy" id="258515"/>
    <lineage>
        <taxon>Bacteria</taxon>
        <taxon>Bacillati</taxon>
        <taxon>Bacillota</taxon>
        <taxon>Clostridia</taxon>
        <taxon>Eubacteriales</taxon>
        <taxon>Oscillospiraceae</taxon>
        <taxon>Acetanaerobacterium</taxon>
    </lineage>
</organism>
<dbReference type="Proteomes" id="UP000199182">
    <property type="component" value="Unassembled WGS sequence"/>
</dbReference>
<gene>
    <name evidence="1" type="ORF">SAMN05192585_1732</name>
</gene>
<proteinExistence type="predicted"/>
<accession>A0A1H0HCU1</accession>
<evidence type="ECO:0000313" key="1">
    <source>
        <dbReference type="EMBL" id="SDO16913.1"/>
    </source>
</evidence>
<feature type="non-terminal residue" evidence="1">
    <location>
        <position position="1"/>
    </location>
</feature>
<dbReference type="AlphaFoldDB" id="A0A1H0HCU1"/>
<reference evidence="1 2" key="1">
    <citation type="submission" date="2016-10" db="EMBL/GenBank/DDBJ databases">
        <authorList>
            <person name="de Groot N.N."/>
        </authorList>
    </citation>
    <scope>NUCLEOTIDE SEQUENCE [LARGE SCALE GENOMIC DNA]</scope>
    <source>
        <strain evidence="1 2">CGMCC 1.5012</strain>
    </source>
</reference>
<sequence length="104" mass="12239">SIAEFYFDCELHQLRFMSCWCLSQKGMVFYMGNSLEEYARIKQILAQNDIRYDMKVSDLSSPTAFGSNRAFGTFGLNHSVLKLYYVYVHKNDYDKAVYFINKKD</sequence>
<evidence type="ECO:0000313" key="2">
    <source>
        <dbReference type="Proteomes" id="UP000199182"/>
    </source>
</evidence>
<dbReference type="EMBL" id="FNID01000073">
    <property type="protein sequence ID" value="SDO16913.1"/>
    <property type="molecule type" value="Genomic_DNA"/>
</dbReference>
<name>A0A1H0HCU1_9FIRM</name>
<keyword evidence="2" id="KW-1185">Reference proteome</keyword>
<evidence type="ECO:0008006" key="3">
    <source>
        <dbReference type="Google" id="ProtNLM"/>
    </source>
</evidence>
<protein>
    <recommendedName>
        <fullName evidence="3">DUF2007 domain-containing protein</fullName>
    </recommendedName>
</protein>